<organism evidence="6 7">
    <name type="scientific">Tegillarca granosa</name>
    <name type="common">Malaysian cockle</name>
    <name type="synonym">Anadara granosa</name>
    <dbReference type="NCBI Taxonomy" id="220873"/>
    <lineage>
        <taxon>Eukaryota</taxon>
        <taxon>Metazoa</taxon>
        <taxon>Spiralia</taxon>
        <taxon>Lophotrochozoa</taxon>
        <taxon>Mollusca</taxon>
        <taxon>Bivalvia</taxon>
        <taxon>Autobranchia</taxon>
        <taxon>Pteriomorphia</taxon>
        <taxon>Arcoida</taxon>
        <taxon>Arcoidea</taxon>
        <taxon>Arcidae</taxon>
        <taxon>Tegillarca</taxon>
    </lineage>
</organism>
<dbReference type="InterPro" id="IPR020901">
    <property type="entry name" value="Prtase_inh_Kunz-CS"/>
</dbReference>
<feature type="domain" description="BPTI/Kunitz inhibitor" evidence="5">
    <location>
        <begin position="135"/>
        <end position="185"/>
    </location>
</feature>
<evidence type="ECO:0000256" key="2">
    <source>
        <dbReference type="ARBA" id="ARBA00022900"/>
    </source>
</evidence>
<dbReference type="SUPFAM" id="SSF57362">
    <property type="entry name" value="BPTI-like"/>
    <property type="match status" value="4"/>
</dbReference>
<dbReference type="InterPro" id="IPR050098">
    <property type="entry name" value="TFPI/VKTCI-like"/>
</dbReference>
<evidence type="ECO:0000313" key="7">
    <source>
        <dbReference type="Proteomes" id="UP001217089"/>
    </source>
</evidence>
<feature type="domain" description="BPTI/Kunitz inhibitor" evidence="5">
    <location>
        <begin position="191"/>
        <end position="241"/>
    </location>
</feature>
<comment type="caution">
    <text evidence="6">The sequence shown here is derived from an EMBL/GenBank/DDBJ whole genome shotgun (WGS) entry which is preliminary data.</text>
</comment>
<keyword evidence="2" id="KW-0722">Serine protease inhibitor</keyword>
<evidence type="ECO:0000313" key="6">
    <source>
        <dbReference type="EMBL" id="KAJ8302649.1"/>
    </source>
</evidence>
<keyword evidence="3" id="KW-1015">Disulfide bond</keyword>
<evidence type="ECO:0000256" key="3">
    <source>
        <dbReference type="ARBA" id="ARBA00023157"/>
    </source>
</evidence>
<dbReference type="PRINTS" id="PR00759">
    <property type="entry name" value="BASICPTASE"/>
</dbReference>
<feature type="chain" id="PRO_5047363609" description="BPTI/Kunitz inhibitor domain-containing protein" evidence="4">
    <location>
        <begin position="25"/>
        <end position="246"/>
    </location>
</feature>
<sequence>MANVRLLVCQFILTVIVTVGTVSGDRPGACDEPKDVGPCKALKPRWYYNRNSGQCERFNWGGCRPNGNNFRSQKECESQCEDGKLDPAELANLDGITIKNQEDVLDYFWGGCRPNGNNFLTRSACERKCSSTDICSQPKKPGMCMAAFRRWYFDTASNTCRRFIYGGCQGNDNNFSSKIKCLRQCSVPDVCKLKKQPGNCRAYIPRFYYNGLTGRCETFIYGGCGGNENNFKTWRTCRKSCRIFRG</sequence>
<accession>A0ABQ9EBC8</accession>
<dbReference type="PANTHER" id="PTHR10083">
    <property type="entry name" value="KUNITZ-TYPE PROTEASE INHIBITOR-RELATED"/>
    <property type="match status" value="1"/>
</dbReference>
<keyword evidence="4" id="KW-0732">Signal</keyword>
<dbReference type="SMART" id="SM00131">
    <property type="entry name" value="KU"/>
    <property type="match status" value="3"/>
</dbReference>
<dbReference type="Proteomes" id="UP001217089">
    <property type="component" value="Unassembled WGS sequence"/>
</dbReference>
<evidence type="ECO:0000259" key="5">
    <source>
        <dbReference type="PROSITE" id="PS50279"/>
    </source>
</evidence>
<protein>
    <recommendedName>
        <fullName evidence="5">BPTI/Kunitz inhibitor domain-containing protein</fullName>
    </recommendedName>
</protein>
<keyword evidence="7" id="KW-1185">Reference proteome</keyword>
<dbReference type="InterPro" id="IPR002223">
    <property type="entry name" value="Kunitz_BPTI"/>
</dbReference>
<keyword evidence="1" id="KW-0646">Protease inhibitor</keyword>
<dbReference type="EMBL" id="JARBDR010000917">
    <property type="protein sequence ID" value="KAJ8302649.1"/>
    <property type="molecule type" value="Genomic_DNA"/>
</dbReference>
<feature type="domain" description="BPTI/Kunitz inhibitor" evidence="5">
    <location>
        <begin position="30"/>
        <end position="80"/>
    </location>
</feature>
<dbReference type="Gene3D" id="4.10.410.10">
    <property type="entry name" value="Pancreatic trypsin inhibitor Kunitz domain"/>
    <property type="match status" value="4"/>
</dbReference>
<name>A0ABQ9EBC8_TEGGR</name>
<dbReference type="Pfam" id="PF00014">
    <property type="entry name" value="Kunitz_BPTI"/>
    <property type="match status" value="4"/>
</dbReference>
<dbReference type="InterPro" id="IPR036880">
    <property type="entry name" value="Kunitz_BPTI_sf"/>
</dbReference>
<dbReference type="CDD" id="cd00109">
    <property type="entry name" value="Kunitz-type"/>
    <property type="match status" value="2"/>
</dbReference>
<reference evidence="6 7" key="1">
    <citation type="submission" date="2022-12" db="EMBL/GenBank/DDBJ databases">
        <title>Chromosome-level genome of Tegillarca granosa.</title>
        <authorList>
            <person name="Kim J."/>
        </authorList>
    </citation>
    <scope>NUCLEOTIDE SEQUENCE [LARGE SCALE GENOMIC DNA]</scope>
    <source>
        <strain evidence="6">Teg-2019</strain>
        <tissue evidence="6">Adductor muscle</tissue>
    </source>
</reference>
<gene>
    <name evidence="6" type="ORF">KUTeg_019045</name>
</gene>
<evidence type="ECO:0000256" key="4">
    <source>
        <dbReference type="SAM" id="SignalP"/>
    </source>
</evidence>
<dbReference type="PROSITE" id="PS50279">
    <property type="entry name" value="BPTI_KUNITZ_2"/>
    <property type="match status" value="3"/>
</dbReference>
<dbReference type="PROSITE" id="PS00280">
    <property type="entry name" value="BPTI_KUNITZ_1"/>
    <property type="match status" value="2"/>
</dbReference>
<evidence type="ECO:0000256" key="1">
    <source>
        <dbReference type="ARBA" id="ARBA00022690"/>
    </source>
</evidence>
<feature type="signal peptide" evidence="4">
    <location>
        <begin position="1"/>
        <end position="24"/>
    </location>
</feature>
<proteinExistence type="predicted"/>
<dbReference type="PANTHER" id="PTHR10083:SF328">
    <property type="entry name" value="TISSUE FACTOR PATHWAY INHIBITOR"/>
    <property type="match status" value="1"/>
</dbReference>